<feature type="transmembrane region" description="Helical" evidence="3">
    <location>
        <begin position="151"/>
        <end position="174"/>
    </location>
</feature>
<dbReference type="Gene3D" id="3.40.630.190">
    <property type="entry name" value="LCP protein"/>
    <property type="match status" value="1"/>
</dbReference>
<name>A0ABR5PYL2_9ACTN</name>
<evidence type="ECO:0000256" key="2">
    <source>
        <dbReference type="SAM" id="MobiDB-lite"/>
    </source>
</evidence>
<keyword evidence="7" id="KW-1185">Reference proteome</keyword>
<organism evidence="6 7">
    <name type="scientific">Lancefieldella rimae</name>
    <dbReference type="NCBI Taxonomy" id="1383"/>
    <lineage>
        <taxon>Bacteria</taxon>
        <taxon>Bacillati</taxon>
        <taxon>Actinomycetota</taxon>
        <taxon>Coriobacteriia</taxon>
        <taxon>Coriobacteriales</taxon>
        <taxon>Atopobiaceae</taxon>
        <taxon>Lancefieldella</taxon>
    </lineage>
</organism>
<evidence type="ECO:0000256" key="3">
    <source>
        <dbReference type="SAM" id="Phobius"/>
    </source>
</evidence>
<dbReference type="NCBIfam" id="TIGR00350">
    <property type="entry name" value="lytR_cpsA_psr"/>
    <property type="match status" value="1"/>
</dbReference>
<sequence length="578" mass="62464">MNTTRKGVPVAKWFSKKSKHMRDFDEDAAGIHANHADMDAFTRAEPSTTPQTLGNARQASVASAREAQGTFDSPFTREPLIGNTNAQDNWQARSTEDSEPHTARRAYAAPSSEPTHTHHARIGVAQHAKSRAEGVSAYAQKRRGSKKHRKLKIFFGIFATLLIVASAVALWWLFDTNAKLRNGLDANLQNALVKAKDSDPFYMLLLGVDKDEDRSENWGSDTSNFRADTIILARVDPKNKKITLISIPRDTMVDMGADGKQKINAAYSLGGAANMVKVVSKFANVNISHYAEVDFESFTKIVDSIGGVDVNLPQPVKDVQYAGIDLPAGEQTLNGEQALGLSRSRHAYDDYGGGDFYRAANQRMILMAIAKKVLKLDPAAMASAVSQIADSVTTDMSVTDIVGLALQFRGINTAEDMYSGRTPTESQLIDGVWYEIVDKDAWRTMLSRVEKGLPPLEDANTDETTGVTGTVAGDPSAESSIKPDYTGDVAVMNGTDKQGLAAQKAAALKTAGYNAFAENSDENLDSSSIIYDGTKEGRAKAYGVAKTLNIPTSAIKPNDGSYPTDVDITVILGAEQIT</sequence>
<protein>
    <submittedName>
        <fullName evidence="6">Transcriptional regulator</fullName>
    </submittedName>
</protein>
<dbReference type="PANTHER" id="PTHR33392">
    <property type="entry name" value="POLYISOPRENYL-TEICHOIC ACID--PEPTIDOGLYCAN TEICHOIC ACID TRANSFERASE TAGU"/>
    <property type="match status" value="1"/>
</dbReference>
<comment type="caution">
    <text evidence="6">The sequence shown here is derived from an EMBL/GenBank/DDBJ whole genome shotgun (WGS) entry which is preliminary data.</text>
</comment>
<feature type="domain" description="Cell envelope-related transcriptional attenuator" evidence="4">
    <location>
        <begin position="226"/>
        <end position="373"/>
    </location>
</feature>
<dbReference type="Pfam" id="PF03816">
    <property type="entry name" value="LytR_cpsA_psr"/>
    <property type="match status" value="1"/>
</dbReference>
<keyword evidence="3" id="KW-1133">Transmembrane helix</keyword>
<dbReference type="PANTHER" id="PTHR33392:SF6">
    <property type="entry name" value="POLYISOPRENYL-TEICHOIC ACID--PEPTIDOGLYCAN TEICHOIC ACID TRANSFERASE TAGU"/>
    <property type="match status" value="1"/>
</dbReference>
<feature type="compositionally biased region" description="Polar residues" evidence="2">
    <location>
        <begin position="82"/>
        <end position="93"/>
    </location>
</feature>
<feature type="domain" description="LytR/CpsA/Psr regulator C-terminal" evidence="5">
    <location>
        <begin position="489"/>
        <end position="574"/>
    </location>
</feature>
<proteinExistence type="inferred from homology"/>
<dbReference type="InterPro" id="IPR050922">
    <property type="entry name" value="LytR/CpsA/Psr_CW_biosynth"/>
</dbReference>
<comment type="similarity">
    <text evidence="1">Belongs to the LytR/CpsA/Psr (LCP) family.</text>
</comment>
<feature type="region of interest" description="Disordered" evidence="2">
    <location>
        <begin position="63"/>
        <end position="141"/>
    </location>
</feature>
<evidence type="ECO:0000259" key="5">
    <source>
        <dbReference type="Pfam" id="PF13399"/>
    </source>
</evidence>
<keyword evidence="3" id="KW-0812">Transmembrane</keyword>
<dbReference type="InterPro" id="IPR027381">
    <property type="entry name" value="LytR/CpsA/Psr_C"/>
</dbReference>
<evidence type="ECO:0000313" key="7">
    <source>
        <dbReference type="Proteomes" id="UP000051927"/>
    </source>
</evidence>
<gene>
    <name evidence="6" type="ORF">IV60_GL001455</name>
</gene>
<dbReference type="EMBL" id="JQCP01000004">
    <property type="protein sequence ID" value="KRO01583.1"/>
    <property type="molecule type" value="Genomic_DNA"/>
</dbReference>
<keyword evidence="3" id="KW-0472">Membrane</keyword>
<dbReference type="Pfam" id="PF13399">
    <property type="entry name" value="LytR_C"/>
    <property type="match status" value="1"/>
</dbReference>
<evidence type="ECO:0000259" key="4">
    <source>
        <dbReference type="Pfam" id="PF03816"/>
    </source>
</evidence>
<accession>A0ABR5PYL2</accession>
<dbReference type="Proteomes" id="UP000051927">
    <property type="component" value="Unassembled WGS sequence"/>
</dbReference>
<dbReference type="InterPro" id="IPR004474">
    <property type="entry name" value="LytR_CpsA_psr"/>
</dbReference>
<evidence type="ECO:0000256" key="1">
    <source>
        <dbReference type="ARBA" id="ARBA00006068"/>
    </source>
</evidence>
<evidence type="ECO:0000313" key="6">
    <source>
        <dbReference type="EMBL" id="KRO01583.1"/>
    </source>
</evidence>
<feature type="region of interest" description="Disordered" evidence="2">
    <location>
        <begin position="454"/>
        <end position="482"/>
    </location>
</feature>
<dbReference type="Gene3D" id="3.30.70.2390">
    <property type="match status" value="1"/>
</dbReference>
<reference evidence="6 7" key="1">
    <citation type="journal article" date="2015" name="Genome Announc.">
        <title>Expanding the biotechnology potential of lactobacilli through comparative genomics of 213 strains and associated genera.</title>
        <authorList>
            <person name="Sun Z."/>
            <person name="Harris H.M."/>
            <person name="McCann A."/>
            <person name="Guo C."/>
            <person name="Argimon S."/>
            <person name="Zhang W."/>
            <person name="Yang X."/>
            <person name="Jeffery I.B."/>
            <person name="Cooney J.C."/>
            <person name="Kagawa T.F."/>
            <person name="Liu W."/>
            <person name="Song Y."/>
            <person name="Salvetti E."/>
            <person name="Wrobel A."/>
            <person name="Rasinkangas P."/>
            <person name="Parkhill J."/>
            <person name="Rea M.C."/>
            <person name="O'Sullivan O."/>
            <person name="Ritari J."/>
            <person name="Douillard F.P."/>
            <person name="Paul Ross R."/>
            <person name="Yang R."/>
            <person name="Briner A.E."/>
            <person name="Felis G.E."/>
            <person name="de Vos W.M."/>
            <person name="Barrangou R."/>
            <person name="Klaenhammer T.R."/>
            <person name="Caufield P.W."/>
            <person name="Cui Y."/>
            <person name="Zhang H."/>
            <person name="O'Toole P.W."/>
        </authorList>
    </citation>
    <scope>NUCLEOTIDE SEQUENCE [LARGE SCALE GENOMIC DNA]</scope>
    <source>
        <strain evidence="6 7">DSM 7090</strain>
    </source>
</reference>